<evidence type="ECO:0000313" key="1">
    <source>
        <dbReference type="EMBL" id="GGF73090.1"/>
    </source>
</evidence>
<proteinExistence type="predicted"/>
<evidence type="ECO:0000313" key="2">
    <source>
        <dbReference type="Proteomes" id="UP000605392"/>
    </source>
</evidence>
<accession>A0ACB5PUF1</accession>
<keyword evidence="2" id="KW-1185">Reference proteome</keyword>
<protein>
    <submittedName>
        <fullName evidence="1">Uncharacterized protein</fullName>
    </submittedName>
</protein>
<comment type="caution">
    <text evidence="1">The sequence shown here is derived from an EMBL/GenBank/DDBJ whole genome shotgun (WGS) entry which is preliminary data.</text>
</comment>
<name>A0ACB5PUF1_9BACT</name>
<organism evidence="1 2">
    <name type="scientific">Hymenobacter qilianensis</name>
    <dbReference type="NCBI Taxonomy" id="1385715"/>
    <lineage>
        <taxon>Bacteria</taxon>
        <taxon>Pseudomonadati</taxon>
        <taxon>Bacteroidota</taxon>
        <taxon>Cytophagia</taxon>
        <taxon>Cytophagales</taxon>
        <taxon>Hymenobacteraceae</taxon>
        <taxon>Hymenobacter</taxon>
    </lineage>
</organism>
<dbReference type="Proteomes" id="UP000605392">
    <property type="component" value="Unassembled WGS sequence"/>
</dbReference>
<gene>
    <name evidence="1" type="ORF">GCM10011375_30260</name>
</gene>
<dbReference type="EMBL" id="BMFN01000003">
    <property type="protein sequence ID" value="GGF73090.1"/>
    <property type="molecule type" value="Genomic_DNA"/>
</dbReference>
<reference evidence="1 2" key="1">
    <citation type="journal article" date="2019" name="Int. J. Syst. Evol. Microbiol.">
        <title>The Global Catalogue of Microorganisms (GCM) 10K type strain sequencing project: providing services to taxonomists for standard genome sequencing and annotation.</title>
        <authorList>
            <consortium name="The Broad Institute Genomics Platform"/>
            <consortium name="The Broad Institute Genome Sequencing Center for Infectious Disease"/>
            <person name="Wu L."/>
            <person name="Ma J."/>
        </authorList>
    </citation>
    <scope>NUCLEOTIDE SEQUENCE [LARGE SCALE GENOMIC DNA]</scope>
    <source>
        <strain evidence="1 2">CGMCC 1.12720</strain>
    </source>
</reference>
<sequence length="121" mass="11712">MLSCIALAGFHAGAAGGGTLLAVVMIMFAALVGALLANFNALAHDVLGVSGAAGNEGGSEAADIGAVAVEANTGHHHLDIFFAQASVRAHFAGGDAAAEGVKRGLSILVLGGVGAGLIHDE</sequence>